<keyword evidence="1" id="KW-0175">Coiled coil</keyword>
<dbReference type="RefSeq" id="XP_017772982.1">
    <property type="nucleotide sequence ID" value="XM_017917493.1"/>
</dbReference>
<keyword evidence="3" id="KW-1185">Reference proteome</keyword>
<sequence length="129" mass="15240">MHLDRQFLFLVTVIVILFVFGCRCEEEINENVIDSNEVLSNEEDTEKFPKGWNVIKKLREQIKMKEAELENAEKINKNFERMIQLVNIMGQVDTFLTDRTRMVLKKLAMLADDMDGSKSRKSMKYDIKF</sequence>
<reference evidence="4" key="1">
    <citation type="submission" date="2025-08" db="UniProtKB">
        <authorList>
            <consortium name="RefSeq"/>
        </authorList>
    </citation>
    <scope>IDENTIFICATION</scope>
    <source>
        <tissue evidence="4">Whole Larva</tissue>
    </source>
</reference>
<dbReference type="Proteomes" id="UP000695000">
    <property type="component" value="Unplaced"/>
</dbReference>
<dbReference type="GeneID" id="108560065"/>
<evidence type="ECO:0000256" key="2">
    <source>
        <dbReference type="SAM" id="SignalP"/>
    </source>
</evidence>
<gene>
    <name evidence="4" type="primary">LOC108560065</name>
</gene>
<feature type="chain" id="PRO_5046216453" evidence="2">
    <location>
        <begin position="25"/>
        <end position="129"/>
    </location>
</feature>
<evidence type="ECO:0000313" key="3">
    <source>
        <dbReference type="Proteomes" id="UP000695000"/>
    </source>
</evidence>
<evidence type="ECO:0000256" key="1">
    <source>
        <dbReference type="SAM" id="Coils"/>
    </source>
</evidence>
<name>A0ABM1MEI2_NICVS</name>
<dbReference type="PROSITE" id="PS51257">
    <property type="entry name" value="PROKAR_LIPOPROTEIN"/>
    <property type="match status" value="1"/>
</dbReference>
<proteinExistence type="predicted"/>
<accession>A0ABM1MEI2</accession>
<feature type="signal peptide" evidence="2">
    <location>
        <begin position="1"/>
        <end position="24"/>
    </location>
</feature>
<keyword evidence="2" id="KW-0732">Signal</keyword>
<organism evidence="3 4">
    <name type="scientific">Nicrophorus vespilloides</name>
    <name type="common">Boreal carrion beetle</name>
    <dbReference type="NCBI Taxonomy" id="110193"/>
    <lineage>
        <taxon>Eukaryota</taxon>
        <taxon>Metazoa</taxon>
        <taxon>Ecdysozoa</taxon>
        <taxon>Arthropoda</taxon>
        <taxon>Hexapoda</taxon>
        <taxon>Insecta</taxon>
        <taxon>Pterygota</taxon>
        <taxon>Neoptera</taxon>
        <taxon>Endopterygota</taxon>
        <taxon>Coleoptera</taxon>
        <taxon>Polyphaga</taxon>
        <taxon>Staphyliniformia</taxon>
        <taxon>Silphidae</taxon>
        <taxon>Nicrophorinae</taxon>
        <taxon>Nicrophorus</taxon>
    </lineage>
</organism>
<protein>
    <submittedName>
        <fullName evidence="4">Uncharacterized protein LOC108560065</fullName>
    </submittedName>
</protein>
<feature type="coiled-coil region" evidence="1">
    <location>
        <begin position="55"/>
        <end position="82"/>
    </location>
</feature>
<evidence type="ECO:0000313" key="4">
    <source>
        <dbReference type="RefSeq" id="XP_017772982.1"/>
    </source>
</evidence>